<dbReference type="EMBL" id="KE344492">
    <property type="protein sequence ID" value="EXB63847.1"/>
    <property type="molecule type" value="Genomic_DNA"/>
</dbReference>
<protein>
    <submittedName>
        <fullName evidence="1">Uncharacterized protein</fullName>
    </submittedName>
</protein>
<reference evidence="2" key="1">
    <citation type="submission" date="2013-01" db="EMBL/GenBank/DDBJ databases">
        <title>Draft Genome Sequence of a Mulberry Tree, Morus notabilis C.K. Schneid.</title>
        <authorList>
            <person name="He N."/>
            <person name="Zhao S."/>
        </authorList>
    </citation>
    <scope>NUCLEOTIDE SEQUENCE</scope>
</reference>
<sequence length="116" mass="13712">MGDEDKGMGAQERLPEREIFYKFRERSMGVDLMVKSTMMRDGERRVLSPTVCLTVPKKKPMVFEQSRRRMGRSLFEEASLELREDYMLHVEIGFEIQSEDINAEKVKRRDNMKFAT</sequence>
<name>W9RPZ4_9ROSA</name>
<proteinExistence type="predicted"/>
<organism evidence="1 2">
    <name type="scientific">Morus notabilis</name>
    <dbReference type="NCBI Taxonomy" id="981085"/>
    <lineage>
        <taxon>Eukaryota</taxon>
        <taxon>Viridiplantae</taxon>
        <taxon>Streptophyta</taxon>
        <taxon>Embryophyta</taxon>
        <taxon>Tracheophyta</taxon>
        <taxon>Spermatophyta</taxon>
        <taxon>Magnoliopsida</taxon>
        <taxon>eudicotyledons</taxon>
        <taxon>Gunneridae</taxon>
        <taxon>Pentapetalae</taxon>
        <taxon>rosids</taxon>
        <taxon>fabids</taxon>
        <taxon>Rosales</taxon>
        <taxon>Moraceae</taxon>
        <taxon>Moreae</taxon>
        <taxon>Morus</taxon>
    </lineage>
</organism>
<keyword evidence="2" id="KW-1185">Reference proteome</keyword>
<evidence type="ECO:0000313" key="2">
    <source>
        <dbReference type="Proteomes" id="UP000030645"/>
    </source>
</evidence>
<evidence type="ECO:0000313" key="1">
    <source>
        <dbReference type="EMBL" id="EXB63847.1"/>
    </source>
</evidence>
<dbReference type="Proteomes" id="UP000030645">
    <property type="component" value="Unassembled WGS sequence"/>
</dbReference>
<gene>
    <name evidence="1" type="ORF">L484_021120</name>
</gene>
<dbReference type="AlphaFoldDB" id="W9RPZ4"/>
<accession>W9RPZ4</accession>